<protein>
    <submittedName>
        <fullName evidence="1">Uncharacterized protein</fullName>
    </submittedName>
</protein>
<organism evidence="1">
    <name type="scientific">marine sediment metagenome</name>
    <dbReference type="NCBI Taxonomy" id="412755"/>
    <lineage>
        <taxon>unclassified sequences</taxon>
        <taxon>metagenomes</taxon>
        <taxon>ecological metagenomes</taxon>
    </lineage>
</organism>
<reference evidence="1" key="1">
    <citation type="journal article" date="2015" name="Nature">
        <title>Complex archaea that bridge the gap between prokaryotes and eukaryotes.</title>
        <authorList>
            <person name="Spang A."/>
            <person name="Saw J.H."/>
            <person name="Jorgensen S.L."/>
            <person name="Zaremba-Niedzwiedzka K."/>
            <person name="Martijn J."/>
            <person name="Lind A.E."/>
            <person name="van Eijk R."/>
            <person name="Schleper C."/>
            <person name="Guy L."/>
            <person name="Ettema T.J."/>
        </authorList>
    </citation>
    <scope>NUCLEOTIDE SEQUENCE</scope>
</reference>
<name>A0A0F9IH45_9ZZZZ</name>
<gene>
    <name evidence="1" type="ORF">LCGC14_1942160</name>
</gene>
<evidence type="ECO:0000313" key="1">
    <source>
        <dbReference type="EMBL" id="KKL86692.1"/>
    </source>
</evidence>
<dbReference type="EMBL" id="LAZR01021038">
    <property type="protein sequence ID" value="KKL86692.1"/>
    <property type="molecule type" value="Genomic_DNA"/>
</dbReference>
<comment type="caution">
    <text evidence="1">The sequence shown here is derived from an EMBL/GenBank/DDBJ whole genome shotgun (WGS) entry which is preliminary data.</text>
</comment>
<accession>A0A0F9IH45</accession>
<sequence length="71" mass="8124">MTPRKIRTKFDNDHKFIQQPAVLGGWFEGKLTYLWIGGYKNGPCIATLSGHKLYRLAKAIVKAFESKRNNV</sequence>
<dbReference type="AlphaFoldDB" id="A0A0F9IH45"/>
<proteinExistence type="predicted"/>